<organism evidence="1 2">
    <name type="scientific">Vermiconidia calcicola</name>
    <dbReference type="NCBI Taxonomy" id="1690605"/>
    <lineage>
        <taxon>Eukaryota</taxon>
        <taxon>Fungi</taxon>
        <taxon>Dikarya</taxon>
        <taxon>Ascomycota</taxon>
        <taxon>Pezizomycotina</taxon>
        <taxon>Dothideomycetes</taxon>
        <taxon>Dothideomycetidae</taxon>
        <taxon>Mycosphaerellales</taxon>
        <taxon>Extremaceae</taxon>
        <taxon>Vermiconidia</taxon>
    </lineage>
</organism>
<evidence type="ECO:0000313" key="2">
    <source>
        <dbReference type="Proteomes" id="UP001281147"/>
    </source>
</evidence>
<keyword evidence="2" id="KW-1185">Reference proteome</keyword>
<sequence length="156" mass="17034">MQDPLNLKNAHRPIRVGVILTNSKTEILDVAPIDIFNGISRDFLHNLPPHLLSDRMRDQALDVESHWVNETGQEAQLSAGGIMRPTLDVALMGAHEMGYTMSSGEIEFVKKSYEGSAAFLFVCGGFMVALQAGLPEGKTATAPRPMVEHLAKPIPK</sequence>
<accession>A0ACC3NJ28</accession>
<gene>
    <name evidence="1" type="ORF">LTR37_005503</name>
</gene>
<reference evidence="1" key="1">
    <citation type="submission" date="2023-07" db="EMBL/GenBank/DDBJ databases">
        <title>Black Yeasts Isolated from many extreme environments.</title>
        <authorList>
            <person name="Coleine C."/>
            <person name="Stajich J.E."/>
            <person name="Selbmann L."/>
        </authorList>
    </citation>
    <scope>NUCLEOTIDE SEQUENCE</scope>
    <source>
        <strain evidence="1">CCFEE 5714</strain>
    </source>
</reference>
<dbReference type="EMBL" id="JAUTXU010000035">
    <property type="protein sequence ID" value="KAK3717732.1"/>
    <property type="molecule type" value="Genomic_DNA"/>
</dbReference>
<protein>
    <submittedName>
        <fullName evidence="1">Uncharacterized protein</fullName>
    </submittedName>
</protein>
<evidence type="ECO:0000313" key="1">
    <source>
        <dbReference type="EMBL" id="KAK3717732.1"/>
    </source>
</evidence>
<dbReference type="Proteomes" id="UP001281147">
    <property type="component" value="Unassembled WGS sequence"/>
</dbReference>
<proteinExistence type="predicted"/>
<comment type="caution">
    <text evidence="1">The sequence shown here is derived from an EMBL/GenBank/DDBJ whole genome shotgun (WGS) entry which is preliminary data.</text>
</comment>
<name>A0ACC3NJ28_9PEZI</name>